<dbReference type="PANTHER" id="PTHR33055">
    <property type="entry name" value="TRANSPOSASE FOR INSERTION SEQUENCE ELEMENT IS1111A"/>
    <property type="match status" value="1"/>
</dbReference>
<evidence type="ECO:0000259" key="2">
    <source>
        <dbReference type="Pfam" id="PF01548"/>
    </source>
</evidence>
<reference evidence="4 5" key="1">
    <citation type="submission" date="2019-03" db="EMBL/GenBank/DDBJ databases">
        <title>Novel transposon Tn6433 accelerates the dissemination of tet(E) in Aeromonas from aerobic biofilm under oxytetracycline stress.</title>
        <authorList>
            <person name="Shi Y."/>
            <person name="Tian Z."/>
            <person name="Zhang Y."/>
            <person name="Zhang H."/>
            <person name="Yang M."/>
        </authorList>
    </citation>
    <scope>NUCLEOTIDE SEQUENCE [LARGE SCALE GENOMIC DNA]</scope>
    <source>
        <strain evidence="4 5">R50-22</strain>
    </source>
</reference>
<feature type="domain" description="Transposase IS110-like N-terminal" evidence="2">
    <location>
        <begin position="12"/>
        <end position="158"/>
    </location>
</feature>
<proteinExistence type="predicted"/>
<feature type="domain" description="Transposase IS116/IS110/IS902 C-terminal" evidence="3">
    <location>
        <begin position="229"/>
        <end position="313"/>
    </location>
</feature>
<dbReference type="Pfam" id="PF01548">
    <property type="entry name" value="DEDD_Tnp_IS110"/>
    <property type="match status" value="1"/>
</dbReference>
<sequence>MNNSRNKAEVILGVDTHLDTHVGVLLNAQGHLLGCLMVTTNISGYERLVTWANSFGCLKRAGVEGTGTYGAGLACVLRKHGVEVFEVNRPDRSKRRLQGKSDPTDAENAARSVLSGSATAIAKTQSGAAEMMRVVSVARRSAVKAKTQAMNQLRALLVSAPQDVRERLWKSKPADCAKGCARVRSLGSTEFLHTLTTTLCLLAKRWLLLADEVEKLDAMLDALTHQHARRLREQFGVGPQTAAVLLSTAGDNPERLRNEASLAALCGVNPLPASSGKTVRHRLNRGGNRAANNALWTIAMVRMRGDPQTQSYVARRRAQGLSSKEIQRCLKRYIVRELYPLILADLADSARAC</sequence>
<evidence type="ECO:0000259" key="3">
    <source>
        <dbReference type="Pfam" id="PF02371"/>
    </source>
</evidence>
<dbReference type="Proteomes" id="UP000502657">
    <property type="component" value="Chromosome"/>
</dbReference>
<dbReference type="RefSeq" id="WP_171269945.1">
    <property type="nucleotide sequence ID" value="NZ_CP038445.1"/>
</dbReference>
<organism evidence="4 5">
    <name type="scientific">Aeromonas media</name>
    <dbReference type="NCBI Taxonomy" id="651"/>
    <lineage>
        <taxon>Bacteria</taxon>
        <taxon>Pseudomonadati</taxon>
        <taxon>Pseudomonadota</taxon>
        <taxon>Gammaproteobacteria</taxon>
        <taxon>Aeromonadales</taxon>
        <taxon>Aeromonadaceae</taxon>
        <taxon>Aeromonas</taxon>
    </lineage>
</organism>
<keyword evidence="5" id="KW-1185">Reference proteome</keyword>
<evidence type="ECO:0000313" key="5">
    <source>
        <dbReference type="Proteomes" id="UP000502657"/>
    </source>
</evidence>
<dbReference type="Pfam" id="PF02371">
    <property type="entry name" value="Transposase_20"/>
    <property type="match status" value="1"/>
</dbReference>
<evidence type="ECO:0000256" key="1">
    <source>
        <dbReference type="SAM" id="MobiDB-lite"/>
    </source>
</evidence>
<name>A0ABX6NQT7_AERME</name>
<evidence type="ECO:0000313" key="4">
    <source>
        <dbReference type="EMBL" id="QJT37752.1"/>
    </source>
</evidence>
<dbReference type="NCBIfam" id="NF033542">
    <property type="entry name" value="transpos_IS110"/>
    <property type="match status" value="1"/>
</dbReference>
<accession>A0ABX6NQT7</accession>
<feature type="region of interest" description="Disordered" evidence="1">
    <location>
        <begin position="91"/>
        <end position="110"/>
    </location>
</feature>
<protein>
    <submittedName>
        <fullName evidence="4">IS110 family transposase</fullName>
    </submittedName>
</protein>
<dbReference type="InterPro" id="IPR047650">
    <property type="entry name" value="Transpos_IS110"/>
</dbReference>
<dbReference type="EMBL" id="CP038448">
    <property type="protein sequence ID" value="QJT37752.1"/>
    <property type="molecule type" value="Genomic_DNA"/>
</dbReference>
<gene>
    <name evidence="4" type="ORF">E4188_03645</name>
</gene>
<dbReference type="InterPro" id="IPR003346">
    <property type="entry name" value="Transposase_20"/>
</dbReference>
<dbReference type="InterPro" id="IPR002525">
    <property type="entry name" value="Transp_IS110-like_N"/>
</dbReference>
<dbReference type="PANTHER" id="PTHR33055:SF16">
    <property type="entry name" value="TRANSPOSASE FOR INSERTION SEQUENCE ELEMENT IS1547"/>
    <property type="match status" value="1"/>
</dbReference>